<gene>
    <name evidence="7" type="ORF">SAMN04488035_1445</name>
</gene>
<dbReference type="SUPFAM" id="SSF48576">
    <property type="entry name" value="Terpenoid synthases"/>
    <property type="match status" value="1"/>
</dbReference>
<comment type="similarity">
    <text evidence="2 6">Belongs to the FPP/GGPP synthase family.</text>
</comment>
<evidence type="ECO:0000256" key="2">
    <source>
        <dbReference type="ARBA" id="ARBA00006706"/>
    </source>
</evidence>
<protein>
    <submittedName>
        <fullName evidence="7">Geranylgeranyl diphosphate synthase, type I</fullName>
    </submittedName>
</protein>
<evidence type="ECO:0000256" key="5">
    <source>
        <dbReference type="ARBA" id="ARBA00022842"/>
    </source>
</evidence>
<dbReference type="SFLD" id="SFLDS00005">
    <property type="entry name" value="Isoprenoid_Synthase_Type_I"/>
    <property type="match status" value="1"/>
</dbReference>
<evidence type="ECO:0000256" key="6">
    <source>
        <dbReference type="RuleBase" id="RU004466"/>
    </source>
</evidence>
<dbReference type="InterPro" id="IPR000092">
    <property type="entry name" value="Polyprenyl_synt"/>
</dbReference>
<keyword evidence="4" id="KW-0479">Metal-binding</keyword>
<accession>A0A1I2FQX1</accession>
<dbReference type="EMBL" id="FONZ01000002">
    <property type="protein sequence ID" value="SFF07259.1"/>
    <property type="molecule type" value="Genomic_DNA"/>
</dbReference>
<dbReference type="InterPro" id="IPR033749">
    <property type="entry name" value="Polyprenyl_synt_CS"/>
</dbReference>
<evidence type="ECO:0000256" key="4">
    <source>
        <dbReference type="ARBA" id="ARBA00022723"/>
    </source>
</evidence>
<dbReference type="STRING" id="285351.SAMN04488035_1445"/>
<dbReference type="InterPro" id="IPR008949">
    <property type="entry name" value="Isoprenoid_synthase_dom_sf"/>
</dbReference>
<evidence type="ECO:0000256" key="3">
    <source>
        <dbReference type="ARBA" id="ARBA00022679"/>
    </source>
</evidence>
<dbReference type="PANTHER" id="PTHR12001:SF85">
    <property type="entry name" value="SHORT CHAIN ISOPRENYL DIPHOSPHATE SYNTHASE"/>
    <property type="match status" value="1"/>
</dbReference>
<dbReference type="PANTHER" id="PTHR12001">
    <property type="entry name" value="GERANYLGERANYL PYROPHOSPHATE SYNTHASE"/>
    <property type="match status" value="1"/>
</dbReference>
<dbReference type="PROSITE" id="PS00444">
    <property type="entry name" value="POLYPRENYL_SYNTHASE_2"/>
    <property type="match status" value="1"/>
</dbReference>
<comment type="cofactor">
    <cofactor evidence="1">
        <name>Mg(2+)</name>
        <dbReference type="ChEBI" id="CHEBI:18420"/>
    </cofactor>
</comment>
<dbReference type="CDD" id="cd00685">
    <property type="entry name" value="Trans_IPPS_HT"/>
    <property type="match status" value="1"/>
</dbReference>
<dbReference type="Proteomes" id="UP000198520">
    <property type="component" value="Unassembled WGS sequence"/>
</dbReference>
<dbReference type="Gene3D" id="1.10.600.10">
    <property type="entry name" value="Farnesyl Diphosphate Synthase"/>
    <property type="match status" value="1"/>
</dbReference>
<dbReference type="AlphaFoldDB" id="A0A1I2FQX1"/>
<dbReference type="RefSeq" id="WP_093376610.1">
    <property type="nucleotide sequence ID" value="NZ_BNAN01000002.1"/>
</dbReference>
<evidence type="ECO:0000256" key="1">
    <source>
        <dbReference type="ARBA" id="ARBA00001946"/>
    </source>
</evidence>
<sequence length="367" mass="38985">MNTSALVDVEDVRTGVDALLRDHLATSRAALGSAYGADALPLLDATDVLLSGGKRLRAAFAYWGWRAHGGNPAAPTPAHHVGAALELFQAAALFHDDVMDNSDTRRGAPTAHLAFAARHRAAGWVGSPEQFGLSAAILLGDLALVASEDLLHHGLRDVPDPTTRRRTRDIFAQMRTEVTVGQYLDMLSQTVPWDDDHAGAERRARHVIRAKSARYSVEHPLTMGTALAGGSPEQIAAIARVGLPLGEAFQLRDDVLGVFGDPAVTGKPAGDDLREGKRTVLVVRAVAAATPAERATIHRDLGRLDLDDAEIDRLRDIIVGTGALASVDGLVDELATKALADLDTLDLDPEARTMIRRLGGAAVARHA</sequence>
<evidence type="ECO:0000313" key="7">
    <source>
        <dbReference type="EMBL" id="SFF07259.1"/>
    </source>
</evidence>
<dbReference type="GO" id="GO:0008299">
    <property type="term" value="P:isoprenoid biosynthetic process"/>
    <property type="evidence" value="ECO:0007669"/>
    <property type="project" value="InterPro"/>
</dbReference>
<dbReference type="GO" id="GO:0004659">
    <property type="term" value="F:prenyltransferase activity"/>
    <property type="evidence" value="ECO:0007669"/>
    <property type="project" value="InterPro"/>
</dbReference>
<reference evidence="8" key="1">
    <citation type="submission" date="2016-10" db="EMBL/GenBank/DDBJ databases">
        <authorList>
            <person name="Varghese N."/>
            <person name="Submissions S."/>
        </authorList>
    </citation>
    <scope>NUCLEOTIDE SEQUENCE [LARGE SCALE GENOMIC DNA]</scope>
    <source>
        <strain evidence="8">DSM 19083</strain>
    </source>
</reference>
<keyword evidence="8" id="KW-1185">Reference proteome</keyword>
<dbReference type="Pfam" id="PF00348">
    <property type="entry name" value="polyprenyl_synt"/>
    <property type="match status" value="1"/>
</dbReference>
<proteinExistence type="inferred from homology"/>
<organism evidence="7 8">
    <name type="scientific">Flavimobilis marinus</name>
    <dbReference type="NCBI Taxonomy" id="285351"/>
    <lineage>
        <taxon>Bacteria</taxon>
        <taxon>Bacillati</taxon>
        <taxon>Actinomycetota</taxon>
        <taxon>Actinomycetes</taxon>
        <taxon>Micrococcales</taxon>
        <taxon>Jonesiaceae</taxon>
        <taxon>Flavimobilis</taxon>
    </lineage>
</organism>
<evidence type="ECO:0000313" key="8">
    <source>
        <dbReference type="Proteomes" id="UP000198520"/>
    </source>
</evidence>
<keyword evidence="5" id="KW-0460">Magnesium</keyword>
<dbReference type="OrthoDB" id="4497239at2"/>
<dbReference type="GO" id="GO:0046872">
    <property type="term" value="F:metal ion binding"/>
    <property type="evidence" value="ECO:0007669"/>
    <property type="project" value="UniProtKB-KW"/>
</dbReference>
<name>A0A1I2FQX1_9MICO</name>
<keyword evidence="3 6" id="KW-0808">Transferase</keyword>